<evidence type="ECO:0000313" key="3">
    <source>
        <dbReference type="Proteomes" id="UP001305414"/>
    </source>
</evidence>
<feature type="signal peptide" evidence="1">
    <location>
        <begin position="1"/>
        <end position="21"/>
    </location>
</feature>
<name>A0AAN7U5W1_9PEZI</name>
<dbReference type="Pfam" id="PF04681">
    <property type="entry name" value="Bys1"/>
    <property type="match status" value="1"/>
</dbReference>
<evidence type="ECO:0000313" key="2">
    <source>
        <dbReference type="EMBL" id="KAK5626400.1"/>
    </source>
</evidence>
<comment type="caution">
    <text evidence="2">The sequence shown here is derived from an EMBL/GenBank/DDBJ whole genome shotgun (WGS) entry which is preliminary data.</text>
</comment>
<protein>
    <submittedName>
        <fullName evidence="2">Uncharacterized protein</fullName>
    </submittedName>
</protein>
<keyword evidence="3" id="KW-1185">Reference proteome</keyword>
<proteinExistence type="predicted"/>
<dbReference type="AlphaFoldDB" id="A0AAN7U5W1"/>
<dbReference type="InterPro" id="IPR006771">
    <property type="entry name" value="CetA-like"/>
</dbReference>
<reference evidence="2 3" key="1">
    <citation type="submission" date="2023-10" db="EMBL/GenBank/DDBJ databases">
        <title>Draft genome sequence of Xylaria bambusicola isolate GMP-LS, the root and basal stem rot pathogen of sugarcane in Indonesia.</title>
        <authorList>
            <person name="Selvaraj P."/>
            <person name="Muralishankar V."/>
            <person name="Muruganantham S."/>
            <person name="Sp S."/>
            <person name="Haryani S."/>
            <person name="Lau K.J.X."/>
            <person name="Naqvi N.I."/>
        </authorList>
    </citation>
    <scope>NUCLEOTIDE SEQUENCE [LARGE SCALE GENOMIC DNA]</scope>
    <source>
        <strain evidence="2">GMP-LS</strain>
    </source>
</reference>
<keyword evidence="1" id="KW-0732">Signal</keyword>
<organism evidence="2 3">
    <name type="scientific">Xylaria bambusicola</name>
    <dbReference type="NCBI Taxonomy" id="326684"/>
    <lineage>
        <taxon>Eukaryota</taxon>
        <taxon>Fungi</taxon>
        <taxon>Dikarya</taxon>
        <taxon>Ascomycota</taxon>
        <taxon>Pezizomycotina</taxon>
        <taxon>Sordariomycetes</taxon>
        <taxon>Xylariomycetidae</taxon>
        <taxon>Xylariales</taxon>
        <taxon>Xylariaceae</taxon>
        <taxon>Xylaria</taxon>
    </lineage>
</organism>
<dbReference type="EMBL" id="JAWHQM010000003">
    <property type="protein sequence ID" value="KAK5626400.1"/>
    <property type="molecule type" value="Genomic_DNA"/>
</dbReference>
<sequence length="152" mass="16705">MSRVFGLTTLSLLFLATPASAAVLKALNLCPFEIYCGGAKNDGTFSNTTKVPSGALYRSPLQANNDNIGTVLKCALNDQLQQPFQMEVNIQFGITWFDLSAVDGDPFLAYHRYAEVDSGLCPLDCPPYTKNCEWPVQLTCLTMNDSTMYLCK</sequence>
<feature type="chain" id="PRO_5043036657" evidence="1">
    <location>
        <begin position="22"/>
        <end position="152"/>
    </location>
</feature>
<accession>A0AAN7U5W1</accession>
<gene>
    <name evidence="2" type="ORF">RRF57_002115</name>
</gene>
<dbReference type="Proteomes" id="UP001305414">
    <property type="component" value="Unassembled WGS sequence"/>
</dbReference>
<evidence type="ECO:0000256" key="1">
    <source>
        <dbReference type="SAM" id="SignalP"/>
    </source>
</evidence>